<evidence type="ECO:0000256" key="6">
    <source>
        <dbReference type="HAMAP-Rule" id="MF_00081"/>
    </source>
</evidence>
<evidence type="ECO:0000256" key="1">
    <source>
        <dbReference type="ARBA" id="ARBA00022491"/>
    </source>
</evidence>
<feature type="domain" description="Heat-inducible transcription repressor HrcA C-terminal" evidence="7">
    <location>
        <begin position="106"/>
        <end position="323"/>
    </location>
</feature>
<dbReference type="InterPro" id="IPR005104">
    <property type="entry name" value="WHTH_HrcA_DNA-bd"/>
</dbReference>
<dbReference type="GO" id="GO:0003677">
    <property type="term" value="F:DNA binding"/>
    <property type="evidence" value="ECO:0007669"/>
    <property type="project" value="InterPro"/>
</dbReference>
<dbReference type="PANTHER" id="PTHR34824">
    <property type="entry name" value="HEAT-INDUCIBLE TRANSCRIPTION REPRESSOR HRCA"/>
    <property type="match status" value="1"/>
</dbReference>
<dbReference type="SUPFAM" id="SSF55781">
    <property type="entry name" value="GAF domain-like"/>
    <property type="match status" value="1"/>
</dbReference>
<name>A0A7Y8VRG6_9FIRM</name>
<keyword evidence="2 6" id="KW-0805">Transcription regulation</keyword>
<reference evidence="9 10" key="1">
    <citation type="submission" date="2020-06" db="EMBL/GenBank/DDBJ databases">
        <title>Mogibacterium timidum strain W9173 genomic sequence.</title>
        <authorList>
            <person name="Wade W.G."/>
            <person name="Johnston C.D."/>
            <person name="Chen T."/>
            <person name="Dewhirst F.E."/>
        </authorList>
    </citation>
    <scope>NUCLEOTIDE SEQUENCE [LARGE SCALE GENOMIC DNA]</scope>
    <source>
        <strain evidence="9 10">W9173</strain>
    </source>
</reference>
<dbReference type="Gene3D" id="1.10.10.10">
    <property type="entry name" value="Winged helix-like DNA-binding domain superfamily/Winged helix DNA-binding domain"/>
    <property type="match status" value="1"/>
</dbReference>
<dbReference type="Pfam" id="PF01628">
    <property type="entry name" value="HrcA"/>
    <property type="match status" value="1"/>
</dbReference>
<dbReference type="Gene3D" id="3.30.450.40">
    <property type="match status" value="1"/>
</dbReference>
<evidence type="ECO:0000313" key="10">
    <source>
        <dbReference type="Proteomes" id="UP000526307"/>
    </source>
</evidence>
<dbReference type="Gene3D" id="3.30.390.60">
    <property type="entry name" value="Heat-inducible transcription repressor hrca homolog, domain 3"/>
    <property type="match status" value="1"/>
</dbReference>
<comment type="caution">
    <text evidence="9">The sequence shown here is derived from an EMBL/GenBank/DDBJ whole genome shotgun (WGS) entry which is preliminary data.</text>
</comment>
<dbReference type="InterPro" id="IPR021153">
    <property type="entry name" value="HrcA_C"/>
</dbReference>
<feature type="domain" description="Winged helix-turn-helix transcription repressor HrcA DNA-binding" evidence="8">
    <location>
        <begin position="8"/>
        <end position="74"/>
    </location>
</feature>
<dbReference type="RefSeq" id="WP_178978375.1">
    <property type="nucleotide sequence ID" value="NZ_CALIBD010000005.1"/>
</dbReference>
<keyword evidence="3 6" id="KW-0346">Stress response</keyword>
<comment type="function">
    <text evidence="5 6">Negative regulator of class I heat shock genes (grpE-dnaK-dnaJ and groELS operons). Prevents heat-shock induction of these operons.</text>
</comment>
<keyword evidence="4 6" id="KW-0804">Transcription</keyword>
<dbReference type="NCBIfam" id="TIGR00331">
    <property type="entry name" value="hrcA"/>
    <property type="match status" value="1"/>
</dbReference>
<dbReference type="InterPro" id="IPR002571">
    <property type="entry name" value="HrcA"/>
</dbReference>
<evidence type="ECO:0000259" key="7">
    <source>
        <dbReference type="Pfam" id="PF01628"/>
    </source>
</evidence>
<accession>A0A7Y8VRG6</accession>
<evidence type="ECO:0000256" key="4">
    <source>
        <dbReference type="ARBA" id="ARBA00023163"/>
    </source>
</evidence>
<evidence type="ECO:0000256" key="5">
    <source>
        <dbReference type="ARBA" id="ARBA00055319"/>
    </source>
</evidence>
<gene>
    <name evidence="6 9" type="primary">hrcA</name>
    <name evidence="9" type="ORF">HW270_03765</name>
</gene>
<dbReference type="PIRSF" id="PIRSF005485">
    <property type="entry name" value="HrcA"/>
    <property type="match status" value="1"/>
</dbReference>
<dbReference type="Proteomes" id="UP000526307">
    <property type="component" value="Unassembled WGS sequence"/>
</dbReference>
<dbReference type="AlphaFoldDB" id="A0A7Y8VRG6"/>
<sequence>MEIGERKLQILQAIITDYVKNAEPVGSRSLAKRYGLGVSPATIRNEMADLEELGYLTHPHTSAGRVPSDKAYRLYVNSLMSKHDLSPEEKQIINERMQVSVAEFNQTLQHAAELLSDITKLASFAMTPSANYDTLKFIRLVPVDEYTIVLMIVSDAGNVTNTTLKVDVSYTPESLEILSKSMTYNYKGNTIDEALKKSIIADFNSDLEAMSPLANTVMPNFMKTLEDMLNVNLYMEGLTNIFNIPEYSSIDKAKAFIELVSRKDEFARDMLEREDGVIVTIGDENIDSSMKDCSLVTATYHVDGKLIGKIGVIGPTRMNYSEVTSIMEYLTENLSKSFLLNDGKEHRND</sequence>
<evidence type="ECO:0000313" key="9">
    <source>
        <dbReference type="EMBL" id="NWO23199.1"/>
    </source>
</evidence>
<dbReference type="InterPro" id="IPR036390">
    <property type="entry name" value="WH_DNA-bd_sf"/>
</dbReference>
<dbReference type="InterPro" id="IPR023120">
    <property type="entry name" value="WHTH_transcript_rep_HrcA_IDD"/>
</dbReference>
<dbReference type="InterPro" id="IPR029016">
    <property type="entry name" value="GAF-like_dom_sf"/>
</dbReference>
<keyword evidence="10" id="KW-1185">Reference proteome</keyword>
<organism evidence="9 10">
    <name type="scientific">Mogibacterium timidum</name>
    <dbReference type="NCBI Taxonomy" id="35519"/>
    <lineage>
        <taxon>Bacteria</taxon>
        <taxon>Bacillati</taxon>
        <taxon>Bacillota</taxon>
        <taxon>Clostridia</taxon>
        <taxon>Peptostreptococcales</taxon>
        <taxon>Anaerovoracaceae</taxon>
        <taxon>Mogibacterium</taxon>
    </lineage>
</organism>
<dbReference type="GO" id="GO:0045892">
    <property type="term" value="P:negative regulation of DNA-templated transcription"/>
    <property type="evidence" value="ECO:0007669"/>
    <property type="project" value="UniProtKB-UniRule"/>
</dbReference>
<dbReference type="SUPFAM" id="SSF46785">
    <property type="entry name" value="Winged helix' DNA-binding domain"/>
    <property type="match status" value="1"/>
</dbReference>
<dbReference type="PANTHER" id="PTHR34824:SF1">
    <property type="entry name" value="HEAT-INDUCIBLE TRANSCRIPTION REPRESSOR HRCA"/>
    <property type="match status" value="1"/>
</dbReference>
<comment type="similarity">
    <text evidence="6">Belongs to the HrcA family.</text>
</comment>
<evidence type="ECO:0000256" key="3">
    <source>
        <dbReference type="ARBA" id="ARBA00023016"/>
    </source>
</evidence>
<dbReference type="FunFam" id="1.10.10.10:FF:000049">
    <property type="entry name" value="Heat-inducible transcription repressor HrcA"/>
    <property type="match status" value="1"/>
</dbReference>
<proteinExistence type="inferred from homology"/>
<keyword evidence="1 6" id="KW-0678">Repressor</keyword>
<dbReference type="EMBL" id="JABXYR010000001">
    <property type="protein sequence ID" value="NWO23199.1"/>
    <property type="molecule type" value="Genomic_DNA"/>
</dbReference>
<dbReference type="HAMAP" id="MF_00081">
    <property type="entry name" value="HrcA"/>
    <property type="match status" value="1"/>
</dbReference>
<evidence type="ECO:0000256" key="2">
    <source>
        <dbReference type="ARBA" id="ARBA00023015"/>
    </source>
</evidence>
<dbReference type="InterPro" id="IPR036388">
    <property type="entry name" value="WH-like_DNA-bd_sf"/>
</dbReference>
<dbReference type="Pfam" id="PF03444">
    <property type="entry name" value="WHD_HrcA"/>
    <property type="match status" value="1"/>
</dbReference>
<protein>
    <recommendedName>
        <fullName evidence="6">Heat-inducible transcription repressor HrcA</fullName>
    </recommendedName>
</protein>
<evidence type="ECO:0000259" key="8">
    <source>
        <dbReference type="Pfam" id="PF03444"/>
    </source>
</evidence>